<protein>
    <submittedName>
        <fullName evidence="2">Uncharacterized protein</fullName>
    </submittedName>
</protein>
<reference evidence="2 3" key="1">
    <citation type="journal article" date="2012" name="Sci. Rep.">
        <title>Genomic perspectives on the evolution of fungal entomopathogenicity in Beauveria bassiana.</title>
        <authorList>
            <person name="Xiao G."/>
            <person name="Ying S.H."/>
            <person name="Zheng P."/>
            <person name="Wang Z.L."/>
            <person name="Zhang S."/>
            <person name="Xie X.Q."/>
            <person name="Shang Y."/>
            <person name="St Leger R.J."/>
            <person name="Zhao G.P."/>
            <person name="Wang C."/>
            <person name="Feng M.G."/>
        </authorList>
    </citation>
    <scope>NUCLEOTIDE SEQUENCE [LARGE SCALE GENOMIC DNA]</scope>
    <source>
        <strain evidence="2 3">ARSEF 2860</strain>
    </source>
</reference>
<dbReference type="AlphaFoldDB" id="J4VYT5"/>
<accession>J4VYT5</accession>
<proteinExistence type="predicted"/>
<evidence type="ECO:0000313" key="2">
    <source>
        <dbReference type="EMBL" id="EJP63490.1"/>
    </source>
</evidence>
<dbReference type="RefSeq" id="XP_008600985.1">
    <property type="nucleotide sequence ID" value="XM_008602763.1"/>
</dbReference>
<sequence length="128" mass="13695">MDAEIPVFGYVREPLIDNGAGDKGLPNQDGVTAVLNEIPKQLHGSKDCYAHYVPSQSNPPRLREQVQEVSSVGKLVKQVSSIGQAPPSSDQAQVKLSRAPSSSVELSRAQSSSVKLRRAQSSSVKLLS</sequence>
<dbReference type="EMBL" id="JH725175">
    <property type="protein sequence ID" value="EJP63490.1"/>
    <property type="molecule type" value="Genomic_DNA"/>
</dbReference>
<organism evidence="2 3">
    <name type="scientific">Beauveria bassiana (strain ARSEF 2860)</name>
    <name type="common">White muscardine disease fungus</name>
    <name type="synonym">Tritirachium shiotae</name>
    <dbReference type="NCBI Taxonomy" id="655819"/>
    <lineage>
        <taxon>Eukaryota</taxon>
        <taxon>Fungi</taxon>
        <taxon>Dikarya</taxon>
        <taxon>Ascomycota</taxon>
        <taxon>Pezizomycotina</taxon>
        <taxon>Sordariomycetes</taxon>
        <taxon>Hypocreomycetidae</taxon>
        <taxon>Hypocreales</taxon>
        <taxon>Cordycipitaceae</taxon>
        <taxon>Beauveria</taxon>
    </lineage>
</organism>
<dbReference type="Proteomes" id="UP000002762">
    <property type="component" value="Unassembled WGS sequence"/>
</dbReference>
<name>J4VYT5_BEAB2</name>
<dbReference type="HOGENOM" id="CLU_1959180_0_0_1"/>
<keyword evidence="3" id="KW-1185">Reference proteome</keyword>
<dbReference type="InParanoid" id="J4VYT5"/>
<evidence type="ECO:0000313" key="3">
    <source>
        <dbReference type="Proteomes" id="UP000002762"/>
    </source>
</evidence>
<evidence type="ECO:0000256" key="1">
    <source>
        <dbReference type="SAM" id="MobiDB-lite"/>
    </source>
</evidence>
<feature type="region of interest" description="Disordered" evidence="1">
    <location>
        <begin position="80"/>
        <end position="128"/>
    </location>
</feature>
<gene>
    <name evidence="2" type="ORF">BBA_07666</name>
</gene>
<dbReference type="GeneID" id="19890678"/>